<proteinExistence type="inferred from homology"/>
<dbReference type="GO" id="GO:0008234">
    <property type="term" value="F:cysteine-type peptidase activity"/>
    <property type="evidence" value="ECO:0007669"/>
    <property type="project" value="UniProtKB-KW"/>
</dbReference>
<dbReference type="PROSITE" id="PS51782">
    <property type="entry name" value="LYSM"/>
    <property type="match status" value="1"/>
</dbReference>
<dbReference type="InterPro" id="IPR000064">
    <property type="entry name" value="NLP_P60_dom"/>
</dbReference>
<dbReference type="STRING" id="709986.Deima_2238"/>
<feature type="domain" description="NlpC/P60" evidence="9">
    <location>
        <begin position="83"/>
        <end position="206"/>
    </location>
</feature>
<accession>E8U9Y7</accession>
<dbReference type="MEROPS" id="C40.004"/>
<dbReference type="GO" id="GO:0006508">
    <property type="term" value="P:proteolysis"/>
    <property type="evidence" value="ECO:0007669"/>
    <property type="project" value="UniProtKB-KW"/>
</dbReference>
<evidence type="ECO:0000256" key="3">
    <source>
        <dbReference type="ARBA" id="ARBA00022729"/>
    </source>
</evidence>
<organism evidence="10 11">
    <name type="scientific">Deinococcus maricopensis (strain DSM 21211 / LMG 22137 / NRRL B-23946 / LB-34)</name>
    <dbReference type="NCBI Taxonomy" id="709986"/>
    <lineage>
        <taxon>Bacteria</taxon>
        <taxon>Thermotogati</taxon>
        <taxon>Deinococcota</taxon>
        <taxon>Deinococci</taxon>
        <taxon>Deinococcales</taxon>
        <taxon>Deinococcaceae</taxon>
        <taxon>Deinococcus</taxon>
    </lineage>
</organism>
<dbReference type="Gene3D" id="3.10.350.10">
    <property type="entry name" value="LysM domain"/>
    <property type="match status" value="1"/>
</dbReference>
<evidence type="ECO:0000313" key="10">
    <source>
        <dbReference type="EMBL" id="ADV67876.1"/>
    </source>
</evidence>
<dbReference type="CDD" id="cd00118">
    <property type="entry name" value="LysM"/>
    <property type="match status" value="1"/>
</dbReference>
<dbReference type="Proteomes" id="UP000008635">
    <property type="component" value="Chromosome"/>
</dbReference>
<dbReference type="SUPFAM" id="SSF54106">
    <property type="entry name" value="LysM domain"/>
    <property type="match status" value="1"/>
</dbReference>
<dbReference type="Pfam" id="PF00877">
    <property type="entry name" value="NLPC_P60"/>
    <property type="match status" value="1"/>
</dbReference>
<keyword evidence="4" id="KW-0677">Repeat</keyword>
<dbReference type="PROSITE" id="PS51935">
    <property type="entry name" value="NLPC_P60"/>
    <property type="match status" value="1"/>
</dbReference>
<dbReference type="AlphaFoldDB" id="E8U9Y7"/>
<dbReference type="PANTHER" id="PTHR47360">
    <property type="entry name" value="MUREIN DD-ENDOPEPTIDASE MEPS/MUREIN LD-CARBOXYPEPTIDASE"/>
    <property type="match status" value="1"/>
</dbReference>
<dbReference type="Pfam" id="PF01476">
    <property type="entry name" value="LysM"/>
    <property type="match status" value="1"/>
</dbReference>
<dbReference type="RefSeq" id="WP_013557381.1">
    <property type="nucleotide sequence ID" value="NC_014958.1"/>
</dbReference>
<keyword evidence="2" id="KW-0645">Protease</keyword>
<dbReference type="OrthoDB" id="9808890at2"/>
<dbReference type="EMBL" id="CP002454">
    <property type="protein sequence ID" value="ADV67876.1"/>
    <property type="molecule type" value="Genomic_DNA"/>
</dbReference>
<evidence type="ECO:0000256" key="2">
    <source>
        <dbReference type="ARBA" id="ARBA00022670"/>
    </source>
</evidence>
<evidence type="ECO:0000313" key="11">
    <source>
        <dbReference type="Proteomes" id="UP000008635"/>
    </source>
</evidence>
<sequence length="206" mass="21676" precursor="true">MKTFRALILAVAAVSSAAHAASTYTVKPGDTLYKVAQVNKMDPVALMKLNGLNSTTIQVGQKLKVSGATATASAPQAAAKPAPANGNAVIRTAASRYLNIRYVLGGTSARGIDCSGYTQAVFKQLGVNLPRTARSQFGVGRSVPRGDLRSGDLVFFNTTGAGVSHVGIYLGNGEFANANSYQGRTIIEKMNSTYWATRYVGARRVL</sequence>
<dbReference type="InterPro" id="IPR018392">
    <property type="entry name" value="LysM"/>
</dbReference>
<dbReference type="SUPFAM" id="SSF54001">
    <property type="entry name" value="Cysteine proteinases"/>
    <property type="match status" value="1"/>
</dbReference>
<feature type="domain" description="LysM" evidence="8">
    <location>
        <begin position="22"/>
        <end position="65"/>
    </location>
</feature>
<dbReference type="Gene3D" id="3.90.1720.10">
    <property type="entry name" value="endopeptidase domain like (from Nostoc punctiforme)"/>
    <property type="match status" value="1"/>
</dbReference>
<comment type="similarity">
    <text evidence="1">Belongs to the peptidase C40 family.</text>
</comment>
<evidence type="ECO:0000256" key="6">
    <source>
        <dbReference type="ARBA" id="ARBA00022807"/>
    </source>
</evidence>
<evidence type="ECO:0000259" key="9">
    <source>
        <dbReference type="PROSITE" id="PS51935"/>
    </source>
</evidence>
<name>E8U9Y7_DEIML</name>
<dbReference type="KEGG" id="dmr:Deima_2238"/>
<evidence type="ECO:0000259" key="8">
    <source>
        <dbReference type="PROSITE" id="PS51782"/>
    </source>
</evidence>
<dbReference type="InterPro" id="IPR036779">
    <property type="entry name" value="LysM_dom_sf"/>
</dbReference>
<protein>
    <submittedName>
        <fullName evidence="10">NLP/P60 protein</fullName>
    </submittedName>
</protein>
<feature type="signal peptide" evidence="7">
    <location>
        <begin position="1"/>
        <end position="20"/>
    </location>
</feature>
<evidence type="ECO:0000256" key="5">
    <source>
        <dbReference type="ARBA" id="ARBA00022801"/>
    </source>
</evidence>
<keyword evidence="5" id="KW-0378">Hydrolase</keyword>
<dbReference type="PANTHER" id="PTHR47360:SF1">
    <property type="entry name" value="ENDOPEPTIDASE NLPC-RELATED"/>
    <property type="match status" value="1"/>
</dbReference>
<keyword evidence="3 7" id="KW-0732">Signal</keyword>
<dbReference type="SMART" id="SM00257">
    <property type="entry name" value="LysM"/>
    <property type="match status" value="1"/>
</dbReference>
<reference evidence="11" key="2">
    <citation type="submission" date="2011-01" db="EMBL/GenBank/DDBJ databases">
        <title>The complete genome of Deinococcus maricopensis DSM 21211.</title>
        <authorList>
            <consortium name="US DOE Joint Genome Institute (JGI-PGF)"/>
            <person name="Lucas S."/>
            <person name="Copeland A."/>
            <person name="Lapidus A."/>
            <person name="Goodwin L."/>
            <person name="Pitluck S."/>
            <person name="Kyrpides N."/>
            <person name="Mavromatis K."/>
            <person name="Pagani I."/>
            <person name="Ivanova N."/>
            <person name="Ovchinnikova G."/>
            <person name="Zeytun A."/>
            <person name="Detter J.C."/>
            <person name="Han C."/>
            <person name="Land M."/>
            <person name="Hauser L."/>
            <person name="Markowitz V."/>
            <person name="Cheng J.-F."/>
            <person name="Hugenholtz P."/>
            <person name="Woyke T."/>
            <person name="Wu D."/>
            <person name="Pukall R."/>
            <person name="Gehrich-Schroeter G."/>
            <person name="Brambilla E."/>
            <person name="Klenk H.-P."/>
            <person name="Eisen J.A."/>
        </authorList>
    </citation>
    <scope>NUCLEOTIDE SEQUENCE [LARGE SCALE GENOMIC DNA]</scope>
    <source>
        <strain evidence="11">DSM 21211 / LMG 22137 / NRRL B-23946 / LB-34</strain>
    </source>
</reference>
<evidence type="ECO:0000256" key="4">
    <source>
        <dbReference type="ARBA" id="ARBA00022737"/>
    </source>
</evidence>
<gene>
    <name evidence="10" type="ordered locus">Deima_2238</name>
</gene>
<feature type="chain" id="PRO_5003232349" evidence="7">
    <location>
        <begin position="21"/>
        <end position="206"/>
    </location>
</feature>
<evidence type="ECO:0000256" key="7">
    <source>
        <dbReference type="SAM" id="SignalP"/>
    </source>
</evidence>
<reference evidence="10 11" key="1">
    <citation type="journal article" date="2011" name="Stand. Genomic Sci.">
        <title>Complete genome sequence of Deinococcus maricopensis type strain (LB-34).</title>
        <authorList>
            <person name="Pukall R."/>
            <person name="Zeytun A."/>
            <person name="Lucas S."/>
            <person name="Lapidus A."/>
            <person name="Hammon N."/>
            <person name="Deshpande S."/>
            <person name="Nolan M."/>
            <person name="Cheng J.F."/>
            <person name="Pitluck S."/>
            <person name="Liolios K."/>
            <person name="Pagani I."/>
            <person name="Mikhailova N."/>
            <person name="Ivanova N."/>
            <person name="Mavromatis K."/>
            <person name="Pati A."/>
            <person name="Tapia R."/>
            <person name="Han C."/>
            <person name="Goodwin L."/>
            <person name="Chen A."/>
            <person name="Palaniappan K."/>
            <person name="Land M."/>
            <person name="Hauser L."/>
            <person name="Chang Y.J."/>
            <person name="Jeffries C.D."/>
            <person name="Brambilla E.M."/>
            <person name="Rohde M."/>
            <person name="Goker M."/>
            <person name="Detter J.C."/>
            <person name="Woyke T."/>
            <person name="Bristow J."/>
            <person name="Eisen J.A."/>
            <person name="Markowitz V."/>
            <person name="Hugenholtz P."/>
            <person name="Kyrpides N.C."/>
            <person name="Klenk H.P."/>
        </authorList>
    </citation>
    <scope>NUCLEOTIDE SEQUENCE [LARGE SCALE GENOMIC DNA]</scope>
    <source>
        <strain evidence="11">DSM 21211 / LMG 22137 / NRRL B-23946 / LB-34</strain>
    </source>
</reference>
<dbReference type="eggNOG" id="COG0791">
    <property type="taxonomic scope" value="Bacteria"/>
</dbReference>
<dbReference type="InterPro" id="IPR052062">
    <property type="entry name" value="Murein_DD/LD_carboxypeptidase"/>
</dbReference>
<evidence type="ECO:0000256" key="1">
    <source>
        <dbReference type="ARBA" id="ARBA00007074"/>
    </source>
</evidence>
<dbReference type="InterPro" id="IPR038765">
    <property type="entry name" value="Papain-like_cys_pep_sf"/>
</dbReference>
<dbReference type="HOGENOM" id="CLU_016043_1_1_0"/>
<keyword evidence="11" id="KW-1185">Reference proteome</keyword>
<keyword evidence="6" id="KW-0788">Thiol protease</keyword>